<dbReference type="PRINTS" id="PR00111">
    <property type="entry name" value="ABHYDROLASE"/>
</dbReference>
<sequence length="327" mass="34740">MIPKKLASSLLIVALALPGCGLVLENRIERREAAAEAAYPSEGRFVEVAGRRVHYVQEGRGPDLVLIHGASGSTRDFTAGFMERLTDRYRVTAFDRPGLGYSDNVSEAYEGPFNTRSASPAEQAAMLHRAAGMIGIENPIVMGHSYGGAVAMAWGLRHDPAALVIVSGATQPWPGDLGLLYNVTGSSLGGAALVPLLTAFAPEAQVERTIASIFEPQEPPPGYEAHIGAALSLRRASFRTNARQVTGLRPHVTAMSRDYPALRLPVEIVHGTADTIVPIDVHSRPLARQIPGARLTELPGIGHMPHHVSAGAVVAAIDRAARQAGLR</sequence>
<feature type="domain" description="AB hydrolase-1" evidence="1">
    <location>
        <begin position="64"/>
        <end position="316"/>
    </location>
</feature>
<dbReference type="RefSeq" id="WP_159963627.1">
    <property type="nucleotide sequence ID" value="NZ_APKE01000002.1"/>
</dbReference>
<comment type="caution">
    <text evidence="2">The sequence shown here is derived from an EMBL/GenBank/DDBJ whole genome shotgun (WGS) entry which is preliminary data.</text>
</comment>
<keyword evidence="2" id="KW-0378">Hydrolase</keyword>
<accession>A0A921NT40</accession>
<evidence type="ECO:0000313" key="2">
    <source>
        <dbReference type="EMBL" id="KAF0677462.1"/>
    </source>
</evidence>
<name>A0A921NT40_9RHOB</name>
<dbReference type="EC" id="3.8.1.5" evidence="2"/>
<dbReference type="Gene3D" id="3.40.50.1820">
    <property type="entry name" value="alpha/beta hydrolase"/>
    <property type="match status" value="1"/>
</dbReference>
<dbReference type="Pfam" id="PF12697">
    <property type="entry name" value="Abhydrolase_6"/>
    <property type="match status" value="1"/>
</dbReference>
<dbReference type="AlphaFoldDB" id="A0A921NT40"/>
<evidence type="ECO:0000313" key="3">
    <source>
        <dbReference type="Proteomes" id="UP000698242"/>
    </source>
</evidence>
<dbReference type="EMBL" id="APKE01000002">
    <property type="protein sequence ID" value="KAF0677462.1"/>
    <property type="molecule type" value="Genomic_DNA"/>
</dbReference>
<dbReference type="InterPro" id="IPR029058">
    <property type="entry name" value="AB_hydrolase_fold"/>
</dbReference>
<dbReference type="SUPFAM" id="SSF53474">
    <property type="entry name" value="alpha/beta-Hydrolases"/>
    <property type="match status" value="1"/>
</dbReference>
<dbReference type="Proteomes" id="UP000698242">
    <property type="component" value="Unassembled WGS sequence"/>
</dbReference>
<dbReference type="OrthoDB" id="9815441at2"/>
<dbReference type="PANTHER" id="PTHR43194:SF5">
    <property type="entry name" value="PIMELOYL-[ACYL-CARRIER PROTEIN] METHYL ESTER ESTERASE"/>
    <property type="match status" value="1"/>
</dbReference>
<proteinExistence type="predicted"/>
<dbReference type="InterPro" id="IPR050228">
    <property type="entry name" value="Carboxylesterase_BioH"/>
</dbReference>
<dbReference type="GO" id="GO:0018786">
    <property type="term" value="F:haloalkane dehalogenase activity"/>
    <property type="evidence" value="ECO:0007669"/>
    <property type="project" value="UniProtKB-EC"/>
</dbReference>
<dbReference type="PANTHER" id="PTHR43194">
    <property type="entry name" value="HYDROLASE ALPHA/BETA FOLD FAMILY"/>
    <property type="match status" value="1"/>
</dbReference>
<dbReference type="InterPro" id="IPR000073">
    <property type="entry name" value="AB_hydrolase_1"/>
</dbReference>
<evidence type="ECO:0000259" key="1">
    <source>
        <dbReference type="Pfam" id="PF12697"/>
    </source>
</evidence>
<keyword evidence="3" id="KW-1185">Reference proteome</keyword>
<protein>
    <submittedName>
        <fullName evidence="2">Haloalkane dehalogenase</fullName>
        <ecNumber evidence="2">3.8.1.5</ecNumber>
    </submittedName>
</protein>
<reference evidence="2" key="1">
    <citation type="submission" date="2013-03" db="EMBL/GenBank/DDBJ databases">
        <title>Genome Sequence of the Profundibacterium mesophilum strain KAUST100406-0324T from Red Sea, a novel genus in the family Rhodobacteraceae.</title>
        <authorList>
            <person name="Essack M."/>
            <person name="Alam I."/>
            <person name="Lafi F."/>
            <person name="Alawi W."/>
            <person name="Kamanu F."/>
            <person name="Al-Suwailem A."/>
            <person name="Lee O.O."/>
            <person name="Xu Y."/>
            <person name="Bajic V."/>
            <person name="Qian P.-Y."/>
            <person name="Archer J."/>
        </authorList>
    </citation>
    <scope>NUCLEOTIDE SEQUENCE</scope>
    <source>
        <strain evidence="2">KAUST100406-0324</strain>
    </source>
</reference>
<gene>
    <name evidence="2" type="ORF">PMES_00155</name>
</gene>
<organism evidence="2 3">
    <name type="scientific">Profundibacterium mesophilum KAUST100406-0324</name>
    <dbReference type="NCBI Taxonomy" id="1037889"/>
    <lineage>
        <taxon>Bacteria</taxon>
        <taxon>Pseudomonadati</taxon>
        <taxon>Pseudomonadota</taxon>
        <taxon>Alphaproteobacteria</taxon>
        <taxon>Rhodobacterales</taxon>
        <taxon>Roseobacteraceae</taxon>
        <taxon>Profundibacterium</taxon>
    </lineage>
</organism>